<dbReference type="InterPro" id="IPR006068">
    <property type="entry name" value="ATPase_P-typ_cation-transptr_C"/>
</dbReference>
<evidence type="ECO:0000313" key="6">
    <source>
        <dbReference type="Proteomes" id="UP000010296"/>
    </source>
</evidence>
<keyword evidence="3" id="KW-0472">Membrane</keyword>
<dbReference type="GO" id="GO:0036376">
    <property type="term" value="P:sodium ion export across plasma membrane"/>
    <property type="evidence" value="ECO:0007669"/>
    <property type="project" value="TreeGrafter"/>
</dbReference>
<dbReference type="InterPro" id="IPR050510">
    <property type="entry name" value="Cation_transp_ATPase_P-type"/>
</dbReference>
<dbReference type="GO" id="GO:0006883">
    <property type="term" value="P:intracellular sodium ion homeostasis"/>
    <property type="evidence" value="ECO:0007669"/>
    <property type="project" value="TreeGrafter"/>
</dbReference>
<dbReference type="EMBL" id="AEPV01000014">
    <property type="protein sequence ID" value="EFU74739.1"/>
    <property type="molecule type" value="Genomic_DNA"/>
</dbReference>
<dbReference type="GO" id="GO:0030007">
    <property type="term" value="P:intracellular potassium ion homeostasis"/>
    <property type="evidence" value="ECO:0007669"/>
    <property type="project" value="TreeGrafter"/>
</dbReference>
<dbReference type="HOGENOM" id="CLU_1608323_0_0_9"/>
<dbReference type="STRING" id="888064.HMPREF9088_0424"/>
<keyword evidence="2" id="KW-1003">Cell membrane</keyword>
<dbReference type="SUPFAM" id="SSF81665">
    <property type="entry name" value="Calcium ATPase, transmembrane domain M"/>
    <property type="match status" value="1"/>
</dbReference>
<dbReference type="PANTHER" id="PTHR43294:SF21">
    <property type="entry name" value="CATION TRANSPORTING ATPASE"/>
    <property type="match status" value="1"/>
</dbReference>
<sequence length="165" mass="18402">MVSDAVPSFALGYDVAEADIMKERPRNPNESVLANYTWSRVLIRGMFMGVMVYASFLLAAQSGMTSNEAQTVAFLTLVYGQLWHVFDARSSSTLFRRNPFGNPRLVLAVLFAGISSYLITIIPFFNTVIGTAQLPMNVYLMVLFIPALPTLILSSLKELLKIKIW</sequence>
<evidence type="ECO:0000256" key="1">
    <source>
        <dbReference type="ARBA" id="ARBA00004651"/>
    </source>
</evidence>
<comment type="caution">
    <text evidence="5">The sequence shown here is derived from an EMBL/GenBank/DDBJ whole genome shotgun (WGS) entry which is preliminary data.</text>
</comment>
<dbReference type="GO" id="GO:0005391">
    <property type="term" value="F:P-type sodium:potassium-exchanging transporter activity"/>
    <property type="evidence" value="ECO:0007669"/>
    <property type="project" value="TreeGrafter"/>
</dbReference>
<dbReference type="InterPro" id="IPR023298">
    <property type="entry name" value="ATPase_P-typ_TM_dom_sf"/>
</dbReference>
<gene>
    <name evidence="5" type="ORF">HMPREF9088_0424</name>
</gene>
<feature type="transmembrane region" description="Helical" evidence="3">
    <location>
        <begin position="137"/>
        <end position="156"/>
    </location>
</feature>
<dbReference type="GO" id="GO:1990573">
    <property type="term" value="P:potassium ion import across plasma membrane"/>
    <property type="evidence" value="ECO:0007669"/>
    <property type="project" value="TreeGrafter"/>
</dbReference>
<feature type="domain" description="Cation-transporting P-type ATPase C-terminal" evidence="4">
    <location>
        <begin position="1"/>
        <end position="156"/>
    </location>
</feature>
<dbReference type="Proteomes" id="UP000010296">
    <property type="component" value="Unassembled WGS sequence"/>
</dbReference>
<dbReference type="Pfam" id="PF00689">
    <property type="entry name" value="Cation_ATPase_C"/>
    <property type="match status" value="1"/>
</dbReference>
<accession>E6LDI4</accession>
<dbReference type="PANTHER" id="PTHR43294">
    <property type="entry name" value="SODIUM/POTASSIUM-TRANSPORTING ATPASE SUBUNIT ALPHA"/>
    <property type="match status" value="1"/>
</dbReference>
<keyword evidence="6" id="KW-1185">Reference proteome</keyword>
<dbReference type="AlphaFoldDB" id="E6LDI4"/>
<dbReference type="Gene3D" id="1.20.1110.10">
    <property type="entry name" value="Calcium-transporting ATPase, transmembrane domain"/>
    <property type="match status" value="2"/>
</dbReference>
<keyword evidence="3" id="KW-0812">Transmembrane</keyword>
<proteinExistence type="predicted"/>
<evidence type="ECO:0000313" key="5">
    <source>
        <dbReference type="EMBL" id="EFU74739.1"/>
    </source>
</evidence>
<dbReference type="GO" id="GO:0005886">
    <property type="term" value="C:plasma membrane"/>
    <property type="evidence" value="ECO:0007669"/>
    <property type="project" value="UniProtKB-SubCell"/>
</dbReference>
<dbReference type="GO" id="GO:1902600">
    <property type="term" value="P:proton transmembrane transport"/>
    <property type="evidence" value="ECO:0007669"/>
    <property type="project" value="TreeGrafter"/>
</dbReference>
<reference evidence="5 6" key="1">
    <citation type="submission" date="2010-12" db="EMBL/GenBank/DDBJ databases">
        <authorList>
            <person name="Muzny D."/>
            <person name="Qin X."/>
            <person name="Deng J."/>
            <person name="Jiang H."/>
            <person name="Liu Y."/>
            <person name="Qu J."/>
            <person name="Song X.-Z."/>
            <person name="Zhang L."/>
            <person name="Thornton R."/>
            <person name="Coyle M."/>
            <person name="Francisco L."/>
            <person name="Jackson L."/>
            <person name="Javaid M."/>
            <person name="Korchina V."/>
            <person name="Kovar C."/>
            <person name="Mata R."/>
            <person name="Mathew T."/>
            <person name="Ngo R."/>
            <person name="Nguyen L."/>
            <person name="Nguyen N."/>
            <person name="Okwuonu G."/>
            <person name="Ongeri F."/>
            <person name="Pham C."/>
            <person name="Simmons D."/>
            <person name="Wilczek-Boney K."/>
            <person name="Hale W."/>
            <person name="Jakkamsetti A."/>
            <person name="Pham P."/>
            <person name="Ruth R."/>
            <person name="San Lucas F."/>
            <person name="Warren J."/>
            <person name="Zhang J."/>
            <person name="Zhao Z."/>
            <person name="Zhou C."/>
            <person name="Zhu D."/>
            <person name="Lee S."/>
            <person name="Bess C."/>
            <person name="Blankenburg K."/>
            <person name="Forbes L."/>
            <person name="Fu Q."/>
            <person name="Gubbala S."/>
            <person name="Hirani K."/>
            <person name="Jayaseelan J.C."/>
            <person name="Lara F."/>
            <person name="Munidasa M."/>
            <person name="Palculict T."/>
            <person name="Patil S."/>
            <person name="Pu L.-L."/>
            <person name="Saada N."/>
            <person name="Tang L."/>
            <person name="Weissenberger G."/>
            <person name="Zhu Y."/>
            <person name="Hemphill L."/>
            <person name="Shang Y."/>
            <person name="Youmans B."/>
            <person name="Ayvaz T."/>
            <person name="Ross M."/>
            <person name="Santibanez J."/>
            <person name="Aqrawi P."/>
            <person name="Gross S."/>
            <person name="Joshi V."/>
            <person name="Fowler G."/>
            <person name="Nazareth L."/>
            <person name="Reid J."/>
            <person name="Worley K."/>
            <person name="Petrosino J."/>
            <person name="Highlander S."/>
            <person name="Gibbs R."/>
        </authorList>
    </citation>
    <scope>NUCLEOTIDE SEQUENCE [LARGE SCALE GENOMIC DNA]</scope>
    <source>
        <strain evidence="6">DSM 15952 / CCUG 50447 / LMG 22039 / TP 1.5</strain>
    </source>
</reference>
<organism evidence="5 6">
    <name type="scientific">Enterococcus italicus (strain DSM 15952 / CCUG 50447 / LMG 22039 / TP 1.5)</name>
    <dbReference type="NCBI Taxonomy" id="888064"/>
    <lineage>
        <taxon>Bacteria</taxon>
        <taxon>Bacillati</taxon>
        <taxon>Bacillota</taxon>
        <taxon>Bacilli</taxon>
        <taxon>Lactobacillales</taxon>
        <taxon>Enterococcaceae</taxon>
        <taxon>Enterococcus</taxon>
    </lineage>
</organism>
<comment type="subcellular location">
    <subcellularLocation>
        <location evidence="1">Cell membrane</location>
        <topology evidence="1">Multi-pass membrane protein</topology>
    </subcellularLocation>
</comment>
<evidence type="ECO:0000256" key="3">
    <source>
        <dbReference type="SAM" id="Phobius"/>
    </source>
</evidence>
<keyword evidence="3" id="KW-1133">Transmembrane helix</keyword>
<evidence type="ECO:0000256" key="2">
    <source>
        <dbReference type="ARBA" id="ARBA00022475"/>
    </source>
</evidence>
<name>E6LDI4_ENTI1</name>
<dbReference type="eggNOG" id="COG0474">
    <property type="taxonomic scope" value="Bacteria"/>
</dbReference>
<evidence type="ECO:0000259" key="4">
    <source>
        <dbReference type="Pfam" id="PF00689"/>
    </source>
</evidence>
<feature type="transmembrane region" description="Helical" evidence="3">
    <location>
        <begin position="41"/>
        <end position="60"/>
    </location>
</feature>
<protein>
    <submittedName>
        <fullName evidence="5">Cation transporting ATPase domain protein</fullName>
    </submittedName>
</protein>
<feature type="transmembrane region" description="Helical" evidence="3">
    <location>
        <begin position="105"/>
        <end position="125"/>
    </location>
</feature>